<dbReference type="GO" id="GO:0006865">
    <property type="term" value="P:amino acid transport"/>
    <property type="evidence" value="ECO:0007669"/>
    <property type="project" value="UniProtKB-KW"/>
</dbReference>
<feature type="transmembrane region" description="Helical" evidence="7">
    <location>
        <begin position="539"/>
        <end position="558"/>
    </location>
</feature>
<dbReference type="InterPro" id="IPR002293">
    <property type="entry name" value="AA/rel_permease1"/>
</dbReference>
<dbReference type="GO" id="GO:0016020">
    <property type="term" value="C:membrane"/>
    <property type="evidence" value="ECO:0007669"/>
    <property type="project" value="UniProtKB-SubCell"/>
</dbReference>
<dbReference type="Pfam" id="PF13520">
    <property type="entry name" value="AA_permease_2"/>
    <property type="match status" value="1"/>
</dbReference>
<feature type="compositionally biased region" description="Basic and acidic residues" evidence="6">
    <location>
        <begin position="720"/>
        <end position="730"/>
    </location>
</feature>
<keyword evidence="3" id="KW-0813">Transport</keyword>
<dbReference type="Proteomes" id="UP000694571">
    <property type="component" value="Unplaced"/>
</dbReference>
<feature type="transmembrane region" description="Helical" evidence="7">
    <location>
        <begin position="211"/>
        <end position="229"/>
    </location>
</feature>
<accession>A0A8D1LPM1</accession>
<protein>
    <recommendedName>
        <fullName evidence="8">Cationic amino acid transporter C-terminal domain-containing protein</fullName>
    </recommendedName>
</protein>
<feature type="transmembrane region" description="Helical" evidence="7">
    <location>
        <begin position="680"/>
        <end position="698"/>
    </location>
</feature>
<feature type="transmembrane region" description="Helical" evidence="7">
    <location>
        <begin position="426"/>
        <end position="447"/>
    </location>
</feature>
<dbReference type="InterPro" id="IPR029485">
    <property type="entry name" value="CAT_C"/>
</dbReference>
<feature type="transmembrane region" description="Helical" evidence="7">
    <location>
        <begin position="53"/>
        <end position="72"/>
    </location>
</feature>
<evidence type="ECO:0000256" key="4">
    <source>
        <dbReference type="ARBA" id="ARBA00022989"/>
    </source>
</evidence>
<evidence type="ECO:0000313" key="9">
    <source>
        <dbReference type="Ensembl" id="ENSSSCP00050011339.1"/>
    </source>
</evidence>
<feature type="transmembrane region" description="Helical" evidence="7">
    <location>
        <begin position="352"/>
        <end position="380"/>
    </location>
</feature>
<evidence type="ECO:0000256" key="3">
    <source>
        <dbReference type="ARBA" id="ARBA00022970"/>
    </source>
</evidence>
<comment type="subcellular location">
    <subcellularLocation>
        <location evidence="1">Membrane</location>
        <topology evidence="1">Multi-pass membrane protein</topology>
    </subcellularLocation>
</comment>
<feature type="transmembrane region" description="Helical" evidence="7">
    <location>
        <begin position="84"/>
        <end position="104"/>
    </location>
</feature>
<proteinExistence type="predicted"/>
<evidence type="ECO:0000256" key="1">
    <source>
        <dbReference type="ARBA" id="ARBA00004141"/>
    </source>
</evidence>
<dbReference type="GO" id="GO:0022857">
    <property type="term" value="F:transmembrane transporter activity"/>
    <property type="evidence" value="ECO:0007669"/>
    <property type="project" value="InterPro"/>
</dbReference>
<evidence type="ECO:0000256" key="5">
    <source>
        <dbReference type="ARBA" id="ARBA00023136"/>
    </source>
</evidence>
<evidence type="ECO:0000256" key="2">
    <source>
        <dbReference type="ARBA" id="ARBA00022692"/>
    </source>
</evidence>
<dbReference type="FunFam" id="1.20.1740.10:FF:000050">
    <property type="entry name" value="MGC157082 protein"/>
    <property type="match status" value="1"/>
</dbReference>
<feature type="transmembrane region" description="Helical" evidence="7">
    <location>
        <begin position="506"/>
        <end position="527"/>
    </location>
</feature>
<dbReference type="PANTHER" id="PTHR43243">
    <property type="entry name" value="INNER MEMBRANE TRANSPORTER YGJI-RELATED"/>
    <property type="match status" value="1"/>
</dbReference>
<evidence type="ECO:0000259" key="8">
    <source>
        <dbReference type="Pfam" id="PF13906"/>
    </source>
</evidence>
<feature type="transmembrane region" description="Helical" evidence="7">
    <location>
        <begin position="185"/>
        <end position="202"/>
    </location>
</feature>
<keyword evidence="3" id="KW-0029">Amino-acid transport</keyword>
<evidence type="ECO:0000313" key="10">
    <source>
        <dbReference type="Proteomes" id="UP000694571"/>
    </source>
</evidence>
<dbReference type="Pfam" id="PF13906">
    <property type="entry name" value="AA_permease_C"/>
    <property type="match status" value="1"/>
</dbReference>
<keyword evidence="4 7" id="KW-1133">Transmembrane helix</keyword>
<keyword evidence="5 7" id="KW-0472">Membrane</keyword>
<keyword evidence="2 7" id="KW-0812">Transmembrane</keyword>
<dbReference type="PANTHER" id="PTHR43243:SF10">
    <property type="entry name" value="MGC138914 PROTEIN"/>
    <property type="match status" value="1"/>
</dbReference>
<evidence type="ECO:0000256" key="7">
    <source>
        <dbReference type="SAM" id="Phobius"/>
    </source>
</evidence>
<feature type="domain" description="Cationic amino acid transporter C-terminal" evidence="8">
    <location>
        <begin position="654"/>
        <end position="703"/>
    </location>
</feature>
<feature type="transmembrane region" description="Helical" evidence="7">
    <location>
        <begin position="401"/>
        <end position="420"/>
    </location>
</feature>
<name>A0A8D1LPM1_PIG</name>
<evidence type="ECO:0000256" key="6">
    <source>
        <dbReference type="SAM" id="MobiDB-lite"/>
    </source>
</evidence>
<dbReference type="Gene3D" id="1.20.1740.10">
    <property type="entry name" value="Amino acid/polyamine transporter I"/>
    <property type="match status" value="1"/>
</dbReference>
<dbReference type="AlphaFoldDB" id="A0A8D1LPM1"/>
<feature type="region of interest" description="Disordered" evidence="6">
    <location>
        <begin position="707"/>
        <end position="730"/>
    </location>
</feature>
<feature type="transmembrane region" description="Helical" evidence="7">
    <location>
        <begin position="264"/>
        <end position="284"/>
    </location>
</feature>
<feature type="transmembrane region" description="Helical" evidence="7">
    <location>
        <begin position="305"/>
        <end position="332"/>
    </location>
</feature>
<dbReference type="Ensembl" id="ENSSSCT00050027415.1">
    <property type="protein sequence ID" value="ENSSSCP00050011339.1"/>
    <property type="gene ID" value="ENSSSCG00050020261.1"/>
</dbReference>
<feature type="compositionally biased region" description="Polar residues" evidence="6">
    <location>
        <begin position="709"/>
        <end position="719"/>
    </location>
</feature>
<feature type="transmembrane region" description="Helical" evidence="7">
    <location>
        <begin position="116"/>
        <end position="143"/>
    </location>
</feature>
<sequence>MTSCLVFSAGRSLLNMSRMLCQSICLFGQKLVRRRSLEPRDGSEGRMARCLNTLDLVSLGVGNTLGAGVYILAGAVARDIAGPSIVLCFLVAALSSVLSGLCYAEFGARVPCSGSAYLYSYVTVGQLCAFITGWNLILSYVIIAASVARAWSSAFDSLIRNHISQVFKETFSLHVPHFLATYPDFFALSLVLLLMGVLVLGVRTSALVNKMFTGINLLVLSFIILTGFIKGDLHNWQLTEQDYKLATAGSNDTSRLGPLGSGGFAPFGFGGILRGAATCFYGFIGFDIIATAGEEAVNPQRSIPLGIVISLFVCFLAYFGVSASLTLMLPYYQIRPDSPLPQAFLQVGWAPAGYIVAVGTLCGLLCSLLGAMFSMSRVTFAMADDGLLFRGLAWLHARTRTPLVAIVASGTLAGIMALLFKFSDLVDLMCTGTLLAYSLVVFSVLVLRYQPEHNISKNDRTQDTTEVDPEVKASPLESVPEGIISRTLKCLCNPISTTPTLKSGQIVYGCAFLLVFLLTILSLLLALWPSQVFSGDPGFTAGAVLLLLLIAGITYIIWRQPQNPSPLPFRVGDLMCPAVQAEWLKSACFEVKPPLLDQGRGDLLKPWTFPGPTQSQWALHAQPEEDWGLPAHVGEGPPSPTWVLCSGSHWLCPQVPALPVLPVLSIFVNVYLMMQMSSVTWAQFGIWNAMGLAIYFGYGIRHSLEENSDPQLPASTSQTLHEHTPGAESS</sequence>
<organism evidence="9 10">
    <name type="scientific">Sus scrofa</name>
    <name type="common">Pig</name>
    <dbReference type="NCBI Taxonomy" id="9823"/>
    <lineage>
        <taxon>Eukaryota</taxon>
        <taxon>Metazoa</taxon>
        <taxon>Chordata</taxon>
        <taxon>Craniata</taxon>
        <taxon>Vertebrata</taxon>
        <taxon>Euteleostomi</taxon>
        <taxon>Mammalia</taxon>
        <taxon>Eutheria</taxon>
        <taxon>Laurasiatheria</taxon>
        <taxon>Artiodactyla</taxon>
        <taxon>Suina</taxon>
        <taxon>Suidae</taxon>
        <taxon>Sus</taxon>
    </lineage>
</organism>
<reference evidence="9" key="1">
    <citation type="submission" date="2025-08" db="UniProtKB">
        <authorList>
            <consortium name="Ensembl"/>
        </authorList>
    </citation>
    <scope>IDENTIFICATION</scope>
</reference>